<dbReference type="PANTHER" id="PTHR47960">
    <property type="entry name" value="DEAD-BOX ATP-DEPENDENT RNA HELICASE 50"/>
    <property type="match status" value="1"/>
</dbReference>
<evidence type="ECO:0000313" key="11">
    <source>
        <dbReference type="Proteomes" id="UP000054359"/>
    </source>
</evidence>
<evidence type="ECO:0000256" key="3">
    <source>
        <dbReference type="ARBA" id="ARBA00022801"/>
    </source>
</evidence>
<feature type="non-terminal residue" evidence="10">
    <location>
        <position position="540"/>
    </location>
</feature>
<feature type="domain" description="Helicase ATP-binding" evidence="7">
    <location>
        <begin position="162"/>
        <end position="354"/>
    </location>
</feature>
<protein>
    <recommendedName>
        <fullName evidence="1">RNA helicase</fullName>
        <ecNumber evidence="1">3.6.4.13</ecNumber>
    </recommendedName>
</protein>
<evidence type="ECO:0000256" key="1">
    <source>
        <dbReference type="ARBA" id="ARBA00012552"/>
    </source>
</evidence>
<dbReference type="InterPro" id="IPR001650">
    <property type="entry name" value="Helicase_C-like"/>
</dbReference>
<dbReference type="InterPro" id="IPR014001">
    <property type="entry name" value="Helicase_ATP-bd"/>
</dbReference>
<dbReference type="InterPro" id="IPR011545">
    <property type="entry name" value="DEAD/DEAH_box_helicase_dom"/>
</dbReference>
<dbReference type="GO" id="GO:0003724">
    <property type="term" value="F:RNA helicase activity"/>
    <property type="evidence" value="ECO:0007669"/>
    <property type="project" value="UniProtKB-EC"/>
</dbReference>
<dbReference type="Pfam" id="PF00271">
    <property type="entry name" value="Helicase_C"/>
    <property type="match status" value="1"/>
</dbReference>
<name>A0A087SVV5_STEMI</name>
<dbReference type="SMART" id="SM00487">
    <property type="entry name" value="DEXDc"/>
    <property type="match status" value="1"/>
</dbReference>
<organism evidence="10 11">
    <name type="scientific">Stegodyphus mimosarum</name>
    <name type="common">African social velvet spider</name>
    <dbReference type="NCBI Taxonomy" id="407821"/>
    <lineage>
        <taxon>Eukaryota</taxon>
        <taxon>Metazoa</taxon>
        <taxon>Ecdysozoa</taxon>
        <taxon>Arthropoda</taxon>
        <taxon>Chelicerata</taxon>
        <taxon>Arachnida</taxon>
        <taxon>Araneae</taxon>
        <taxon>Araneomorphae</taxon>
        <taxon>Entelegynae</taxon>
        <taxon>Eresoidea</taxon>
        <taxon>Eresidae</taxon>
        <taxon>Stegodyphus</taxon>
    </lineage>
</organism>
<dbReference type="Gene3D" id="3.40.50.300">
    <property type="entry name" value="P-loop containing nucleotide triphosphate hydrolases"/>
    <property type="match status" value="2"/>
</dbReference>
<dbReference type="EMBL" id="KK112187">
    <property type="protein sequence ID" value="KFM56994.1"/>
    <property type="molecule type" value="Genomic_DNA"/>
</dbReference>
<keyword evidence="11" id="KW-1185">Reference proteome</keyword>
<evidence type="ECO:0000259" key="7">
    <source>
        <dbReference type="PROSITE" id="PS51192"/>
    </source>
</evidence>
<dbReference type="STRING" id="407821.A0A087SVV5"/>
<dbReference type="InterPro" id="IPR027417">
    <property type="entry name" value="P-loop_NTPase"/>
</dbReference>
<evidence type="ECO:0000259" key="9">
    <source>
        <dbReference type="PROSITE" id="PS51195"/>
    </source>
</evidence>
<dbReference type="AlphaFoldDB" id="A0A087SVV5"/>
<keyword evidence="5" id="KW-0067">ATP-binding</keyword>
<evidence type="ECO:0000256" key="2">
    <source>
        <dbReference type="ARBA" id="ARBA00022741"/>
    </source>
</evidence>
<evidence type="ECO:0000313" key="10">
    <source>
        <dbReference type="EMBL" id="KFM56994.1"/>
    </source>
</evidence>
<dbReference type="SMART" id="SM00490">
    <property type="entry name" value="HELICc"/>
    <property type="match status" value="1"/>
</dbReference>
<dbReference type="CDD" id="cd18787">
    <property type="entry name" value="SF2_C_DEAD"/>
    <property type="match status" value="1"/>
</dbReference>
<proteinExistence type="predicted"/>
<keyword evidence="4" id="KW-0347">Helicase</keyword>
<dbReference type="GO" id="GO:0016787">
    <property type="term" value="F:hydrolase activity"/>
    <property type="evidence" value="ECO:0007669"/>
    <property type="project" value="UniProtKB-KW"/>
</dbReference>
<keyword evidence="3" id="KW-0378">Hydrolase</keyword>
<evidence type="ECO:0000259" key="8">
    <source>
        <dbReference type="PROSITE" id="PS51194"/>
    </source>
</evidence>
<evidence type="ECO:0000256" key="4">
    <source>
        <dbReference type="ARBA" id="ARBA00022806"/>
    </source>
</evidence>
<sequence length="540" mass="60558">MLPLEKICLQVFLQRSYSVPAVVQNVPVIKLPRYIDKHMIRLKEKELKEQNSIKRKILYRGNTSVPVISSTQKELNHYLGQIYNERYALPLLSKYWFKTKSSGQKFTINPWESNPSLPLPVDEAKKFDLPAYFSDFDLDSNILQSLSTLGLERPTPLQTLVIPKLLGNDHVLVAAETGSGKTVAYLAPILHHILRKKEKTQLHKSTPLGLVITPGRELAEQIADIAYKLGEASGIDVKVLVSGGTMHSHLKPSGYINIDLLVASVGTLGKLFSGGVYKLTNLQYVVLDEADTLLDDSFVEDTKNILKRLPIQTQFSKSDLNSEEWGTHLVFVSSIFPSNIHSIFDDSLTEENIVKIRSPYLHRVLPHVSQKFIRVSNDSRAGELLDLAKNDFQKKRPVLIFCNKSPACDWLSLFLKENGVPNAKFHGAVSPAKRSENWQAFQNGEVNVMCCTDLASRGLDTQWVKHVINFDFPNNVSDYILRAGRVGRVGSNMGKVTSFVVSASGVYTVQEIEKAVRCATRIPDVDSNIKQKIKKLFFSP</sequence>
<evidence type="ECO:0000256" key="6">
    <source>
        <dbReference type="PROSITE-ProRule" id="PRU00552"/>
    </source>
</evidence>
<feature type="domain" description="DEAD-box RNA helicase Q" evidence="9">
    <location>
        <begin position="131"/>
        <end position="159"/>
    </location>
</feature>
<keyword evidence="2" id="KW-0547">Nucleotide-binding</keyword>
<reference evidence="10 11" key="1">
    <citation type="submission" date="2013-11" db="EMBL/GenBank/DDBJ databases">
        <title>Genome sequencing of Stegodyphus mimosarum.</title>
        <authorList>
            <person name="Bechsgaard J."/>
        </authorList>
    </citation>
    <scope>NUCLEOTIDE SEQUENCE [LARGE SCALE GENOMIC DNA]</scope>
</reference>
<dbReference type="Pfam" id="PF00270">
    <property type="entry name" value="DEAD"/>
    <property type="match status" value="1"/>
</dbReference>
<dbReference type="OrthoDB" id="10256233at2759"/>
<accession>A0A087SVV5</accession>
<dbReference type="EC" id="3.6.4.13" evidence="1"/>
<evidence type="ECO:0000256" key="5">
    <source>
        <dbReference type="ARBA" id="ARBA00022840"/>
    </source>
</evidence>
<dbReference type="PROSITE" id="PS51194">
    <property type="entry name" value="HELICASE_CTER"/>
    <property type="match status" value="1"/>
</dbReference>
<gene>
    <name evidence="10" type="ORF">X975_25588</name>
</gene>
<dbReference type="PROSITE" id="PS51195">
    <property type="entry name" value="Q_MOTIF"/>
    <property type="match status" value="1"/>
</dbReference>
<dbReference type="OMA" id="NGDMLMK"/>
<dbReference type="InterPro" id="IPR014014">
    <property type="entry name" value="RNA_helicase_DEAD_Q_motif"/>
</dbReference>
<dbReference type="PROSITE" id="PS51192">
    <property type="entry name" value="HELICASE_ATP_BIND_1"/>
    <property type="match status" value="1"/>
</dbReference>
<dbReference type="GO" id="GO:0003676">
    <property type="term" value="F:nucleic acid binding"/>
    <property type="evidence" value="ECO:0007669"/>
    <property type="project" value="InterPro"/>
</dbReference>
<feature type="domain" description="Helicase C-terminal" evidence="8">
    <location>
        <begin position="367"/>
        <end position="537"/>
    </location>
</feature>
<feature type="short sequence motif" description="Q motif" evidence="6">
    <location>
        <begin position="131"/>
        <end position="159"/>
    </location>
</feature>
<dbReference type="Proteomes" id="UP000054359">
    <property type="component" value="Unassembled WGS sequence"/>
</dbReference>
<dbReference type="GO" id="GO:0005524">
    <property type="term" value="F:ATP binding"/>
    <property type="evidence" value="ECO:0007669"/>
    <property type="project" value="UniProtKB-KW"/>
</dbReference>
<dbReference type="SUPFAM" id="SSF52540">
    <property type="entry name" value="P-loop containing nucleoside triphosphate hydrolases"/>
    <property type="match status" value="1"/>
</dbReference>